<keyword evidence="2" id="KW-0813">Transport</keyword>
<feature type="transmembrane region" description="Helical" evidence="9">
    <location>
        <begin position="262"/>
        <end position="284"/>
    </location>
</feature>
<dbReference type="PANTHER" id="PTHR33451:SF5">
    <property type="entry name" value="NA+_H+ ANTIPORTER"/>
    <property type="match status" value="1"/>
</dbReference>
<evidence type="ECO:0000256" key="5">
    <source>
        <dbReference type="ARBA" id="ARBA00022692"/>
    </source>
</evidence>
<sequence>MKGEVDMNKGNPWALLPIGVFLLIFIGSGIVFQDFYAMPAVVGFVIALVVAFLQNPKRSFQDKLNDVTHSMGDSNVMIMCLVFVLAGGFSGAVQAAGGADSTVNFALSILPPNVAVAGLFVVGCFISTSMGTSVGTIAALAPIAVGISEKTGIAGAMCIGAVVSGAMFGDNLSMISDTTIAATRTQGCDMRDKFRENFKIVLPAAIVTLVLFLVLASGGDFKVDEALEYNFLQIVPYLVVLVGALVGVNVFLVLVLGIVLSLLVGVFTGTIAVTDIFTVIFSGADGSGGIQNMYDITVISIVVAGVIGLVKANGGIDFILYGIKKHVHTQKGAQLGIAALSSLVDVSTANNTVAIVMAGPIAKDISEEFSIPPRRTAALLDIFTSVWQGIIPYGAQLLYACSGAAALALTPLDLLPYLFYPVLMGIGALGFILFSGQKPKKEKTS</sequence>
<dbReference type="AlphaFoldDB" id="A0A8J6NZ57"/>
<evidence type="ECO:0000256" key="2">
    <source>
        <dbReference type="ARBA" id="ARBA00022448"/>
    </source>
</evidence>
<evidence type="ECO:0000256" key="3">
    <source>
        <dbReference type="ARBA" id="ARBA00022449"/>
    </source>
</evidence>
<evidence type="ECO:0000256" key="8">
    <source>
        <dbReference type="ARBA" id="ARBA00038435"/>
    </source>
</evidence>
<dbReference type="Proteomes" id="UP000632659">
    <property type="component" value="Unassembled WGS sequence"/>
</dbReference>
<keyword evidence="4" id="KW-1003">Cell membrane</keyword>
<name>A0A8J6NZ57_9FIRM</name>
<keyword evidence="12" id="KW-1185">Reference proteome</keyword>
<evidence type="ECO:0000256" key="6">
    <source>
        <dbReference type="ARBA" id="ARBA00022989"/>
    </source>
</evidence>
<feature type="transmembrane region" description="Helical" evidence="9">
    <location>
        <begin position="200"/>
        <end position="219"/>
    </location>
</feature>
<comment type="caution">
    <text evidence="11">The sequence shown here is derived from an EMBL/GenBank/DDBJ whole genome shotgun (WGS) entry which is preliminary data.</text>
</comment>
<evidence type="ECO:0000256" key="7">
    <source>
        <dbReference type="ARBA" id="ARBA00023136"/>
    </source>
</evidence>
<evidence type="ECO:0000259" key="10">
    <source>
        <dbReference type="Pfam" id="PF03553"/>
    </source>
</evidence>
<dbReference type="GO" id="GO:0015297">
    <property type="term" value="F:antiporter activity"/>
    <property type="evidence" value="ECO:0007669"/>
    <property type="project" value="UniProtKB-KW"/>
</dbReference>
<reference evidence="11" key="1">
    <citation type="submission" date="2020-08" db="EMBL/GenBank/DDBJ databases">
        <title>Genome public.</title>
        <authorList>
            <person name="Liu C."/>
            <person name="Sun Q."/>
        </authorList>
    </citation>
    <scope>NUCLEOTIDE SEQUENCE</scope>
    <source>
        <strain evidence="11">NSJ-15</strain>
    </source>
</reference>
<gene>
    <name evidence="11" type="ORF">H8702_00525</name>
</gene>
<protein>
    <submittedName>
        <fullName evidence="11">Na+/H+ antiporter NhaC family protein</fullName>
    </submittedName>
</protein>
<keyword evidence="7 9" id="KW-0472">Membrane</keyword>
<keyword evidence="5 9" id="KW-0812">Transmembrane</keyword>
<proteinExistence type="inferred from homology"/>
<evidence type="ECO:0000256" key="1">
    <source>
        <dbReference type="ARBA" id="ARBA00004651"/>
    </source>
</evidence>
<feature type="transmembrane region" description="Helical" evidence="9">
    <location>
        <begin position="296"/>
        <end position="321"/>
    </location>
</feature>
<feature type="transmembrane region" description="Helical" evidence="9">
    <location>
        <begin position="116"/>
        <end position="141"/>
    </location>
</feature>
<feature type="transmembrane region" description="Helical" evidence="9">
    <location>
        <begin position="231"/>
        <end position="255"/>
    </location>
</feature>
<feature type="transmembrane region" description="Helical" evidence="9">
    <location>
        <begin position="76"/>
        <end position="96"/>
    </location>
</feature>
<comment type="similarity">
    <text evidence="8">Belongs to the NhaC Na(+)/H(+) (TC 2.A.35) antiporter family.</text>
</comment>
<evidence type="ECO:0000256" key="4">
    <source>
        <dbReference type="ARBA" id="ARBA00022475"/>
    </source>
</evidence>
<organism evidence="11 12">
    <name type="scientific">Massiliimalia timonensis</name>
    <dbReference type="NCBI Taxonomy" id="1987501"/>
    <lineage>
        <taxon>Bacteria</taxon>
        <taxon>Bacillati</taxon>
        <taxon>Bacillota</taxon>
        <taxon>Clostridia</taxon>
        <taxon>Eubacteriales</taxon>
        <taxon>Oscillospiraceae</taxon>
        <taxon>Massiliimalia</taxon>
    </lineage>
</organism>
<feature type="domain" description="Na+/H+ antiporter NhaC-like C-terminal" evidence="10">
    <location>
        <begin position="229"/>
        <end position="434"/>
    </location>
</feature>
<dbReference type="PANTHER" id="PTHR33451">
    <property type="entry name" value="MALATE-2H(+)/NA(+)-LACTATE ANTIPORTER"/>
    <property type="match status" value="1"/>
</dbReference>
<feature type="domain" description="Na+/H+ antiporter NhaC-like C-terminal" evidence="10">
    <location>
        <begin position="20"/>
        <end position="215"/>
    </location>
</feature>
<comment type="subcellular location">
    <subcellularLocation>
        <location evidence="1">Cell membrane</location>
        <topology evidence="1">Multi-pass membrane protein</topology>
    </subcellularLocation>
</comment>
<dbReference type="Pfam" id="PF03553">
    <property type="entry name" value="Na_H_antiporter"/>
    <property type="match status" value="2"/>
</dbReference>
<dbReference type="GO" id="GO:0005886">
    <property type="term" value="C:plasma membrane"/>
    <property type="evidence" value="ECO:0007669"/>
    <property type="project" value="UniProtKB-SubCell"/>
</dbReference>
<keyword evidence="3" id="KW-0050">Antiport</keyword>
<feature type="transmembrane region" description="Helical" evidence="9">
    <location>
        <begin position="418"/>
        <end position="436"/>
    </location>
</feature>
<evidence type="ECO:0000256" key="9">
    <source>
        <dbReference type="SAM" id="Phobius"/>
    </source>
</evidence>
<dbReference type="InterPro" id="IPR052180">
    <property type="entry name" value="NhaC_Na-H+_Antiporter"/>
</dbReference>
<evidence type="ECO:0000313" key="11">
    <source>
        <dbReference type="EMBL" id="MBC8609604.1"/>
    </source>
</evidence>
<feature type="transmembrane region" description="Helical" evidence="9">
    <location>
        <begin position="36"/>
        <end position="55"/>
    </location>
</feature>
<keyword evidence="6 9" id="KW-1133">Transmembrane helix</keyword>
<accession>A0A8J6NZ57</accession>
<dbReference type="EMBL" id="JACRTL010000001">
    <property type="protein sequence ID" value="MBC8609604.1"/>
    <property type="molecule type" value="Genomic_DNA"/>
</dbReference>
<feature type="transmembrane region" description="Helical" evidence="9">
    <location>
        <begin position="12"/>
        <end position="30"/>
    </location>
</feature>
<dbReference type="InterPro" id="IPR018461">
    <property type="entry name" value="Na/H_Antiport_NhaC-like_C"/>
</dbReference>
<evidence type="ECO:0000313" key="12">
    <source>
        <dbReference type="Proteomes" id="UP000632659"/>
    </source>
</evidence>